<protein>
    <recommendedName>
        <fullName evidence="4">RRM domain-containing protein</fullName>
    </recommendedName>
</protein>
<evidence type="ECO:0000256" key="2">
    <source>
        <dbReference type="PROSITE-ProRule" id="PRU00176"/>
    </source>
</evidence>
<evidence type="ECO:0000313" key="6">
    <source>
        <dbReference type="Proteomes" id="UP000005408"/>
    </source>
</evidence>
<dbReference type="CDD" id="cd12402">
    <property type="entry name" value="RRM_eIF4B"/>
    <property type="match status" value="1"/>
</dbReference>
<feature type="domain" description="RRM" evidence="4">
    <location>
        <begin position="88"/>
        <end position="162"/>
    </location>
</feature>
<dbReference type="GO" id="GO:0003723">
    <property type="term" value="F:RNA binding"/>
    <property type="evidence" value="ECO:0007669"/>
    <property type="project" value="UniProtKB-UniRule"/>
</dbReference>
<proteinExistence type="predicted"/>
<organism evidence="5 6">
    <name type="scientific">Magallana gigas</name>
    <name type="common">Pacific oyster</name>
    <name type="synonym">Crassostrea gigas</name>
    <dbReference type="NCBI Taxonomy" id="29159"/>
    <lineage>
        <taxon>Eukaryota</taxon>
        <taxon>Metazoa</taxon>
        <taxon>Spiralia</taxon>
        <taxon>Lophotrochozoa</taxon>
        <taxon>Mollusca</taxon>
        <taxon>Bivalvia</taxon>
        <taxon>Autobranchia</taxon>
        <taxon>Pteriomorphia</taxon>
        <taxon>Ostreida</taxon>
        <taxon>Ostreoidea</taxon>
        <taxon>Ostreidae</taxon>
        <taxon>Magallana</taxon>
    </lineage>
</organism>
<dbReference type="PROSITE" id="PS50102">
    <property type="entry name" value="RRM"/>
    <property type="match status" value="1"/>
</dbReference>
<dbReference type="InterPro" id="IPR033107">
    <property type="entry name" value="EIF-4B_RRM"/>
</dbReference>
<dbReference type="Proteomes" id="UP000005408">
    <property type="component" value="Unassembled WGS sequence"/>
</dbReference>
<feature type="compositionally biased region" description="Basic and acidic residues" evidence="3">
    <location>
        <begin position="439"/>
        <end position="480"/>
    </location>
</feature>
<feature type="compositionally biased region" description="Basic and acidic residues" evidence="3">
    <location>
        <begin position="215"/>
        <end position="401"/>
    </location>
</feature>
<dbReference type="PANTHER" id="PTHR23236:SF2">
    <property type="entry name" value="EUKARYOTIC TRANSLATION INITIATION FACTOR 4B"/>
    <property type="match status" value="1"/>
</dbReference>
<feature type="compositionally biased region" description="Basic and acidic residues" evidence="3">
    <location>
        <begin position="596"/>
        <end position="611"/>
    </location>
</feature>
<evidence type="ECO:0000256" key="3">
    <source>
        <dbReference type="SAM" id="MobiDB-lite"/>
    </source>
</evidence>
<keyword evidence="1 2" id="KW-0694">RNA-binding</keyword>
<name>A0A8W8MZQ2_MAGGI</name>
<feature type="compositionally biased region" description="Gly residues" evidence="3">
    <location>
        <begin position="567"/>
        <end position="583"/>
    </location>
</feature>
<dbReference type="PANTHER" id="PTHR23236">
    <property type="entry name" value="EUKARYOTIC TRANSLATION INITIATION FACTOR 4B/4H"/>
    <property type="match status" value="1"/>
</dbReference>
<evidence type="ECO:0000259" key="4">
    <source>
        <dbReference type="PROSITE" id="PS50102"/>
    </source>
</evidence>
<evidence type="ECO:0000313" key="5">
    <source>
        <dbReference type="EnsemblMetazoa" id="G4656.6:cds"/>
    </source>
</evidence>
<reference evidence="5" key="1">
    <citation type="submission" date="2022-08" db="UniProtKB">
        <authorList>
            <consortium name="EnsemblMetazoa"/>
        </authorList>
    </citation>
    <scope>IDENTIFICATION</scope>
    <source>
        <strain evidence="5">05x7-T-G4-1.051#20</strain>
    </source>
</reference>
<dbReference type="Pfam" id="PF00076">
    <property type="entry name" value="RRM_1"/>
    <property type="match status" value="1"/>
</dbReference>
<keyword evidence="6" id="KW-1185">Reference proteome</keyword>
<feature type="compositionally biased region" description="Polar residues" evidence="3">
    <location>
        <begin position="513"/>
        <end position="532"/>
    </location>
</feature>
<dbReference type="SMART" id="SM00360">
    <property type="entry name" value="RRM"/>
    <property type="match status" value="1"/>
</dbReference>
<dbReference type="InterPro" id="IPR035979">
    <property type="entry name" value="RBD_domain_sf"/>
</dbReference>
<evidence type="ECO:0000256" key="1">
    <source>
        <dbReference type="ARBA" id="ARBA00022884"/>
    </source>
</evidence>
<dbReference type="SUPFAM" id="SSF54928">
    <property type="entry name" value="RNA-binding domain, RBD"/>
    <property type="match status" value="1"/>
</dbReference>
<dbReference type="InterPro" id="IPR000504">
    <property type="entry name" value="RRM_dom"/>
</dbReference>
<feature type="compositionally biased region" description="Basic and acidic residues" evidence="3">
    <location>
        <begin position="172"/>
        <end position="206"/>
    </location>
</feature>
<feature type="compositionally biased region" description="Polar residues" evidence="3">
    <location>
        <begin position="161"/>
        <end position="170"/>
    </location>
</feature>
<feature type="region of interest" description="Disordered" evidence="3">
    <location>
        <begin position="159"/>
        <end position="611"/>
    </location>
</feature>
<sequence length="639" mass="71470">MAAQGKKKMKGKTINLTEFLSDEKGGSPAPTYSSNKIDWAAEMDSNDLEDLDLDLQRSMIDRSKLPTAPKAARGPDVDLGRIPNQPPYTAFIGNLPYEATEDLIENFFKNLKVVNVRLPTDQGRLRGFGYVEFEDRQSLIDALGLNDENMGGRKMRVDLAGQNQNENQKSGFGDRRNEGPDRTDSDWRRGPPPESDFDRNDRRGGGSDRWGGGRGFEDRGSRGYDRDDRGPSRGFDRDDRGPSRGFDRDDRGPSRGFDRDDRGPSRGFDRDERGPSRGFDRDDRGPRGYDRGDRGYDRDRGGFDRSGGPRDDWNSRRDFDDRGPSRGFDRDGGRGYRDRGFESGGDRGYDRRSRDRYDDRDRGYGSGFRRDDRRDDGYDRPRSDRPRSPEGGRDAPVERPRLNLQPRTKPVENEGPKNPGSAPEKKASIFGAAKPVDTAAREREIEERLAKQRLEESKRAEEGKDEPKSPLSPVHREDPVKLVPAPPPPVNAWNKRKVETAQKPGNPGDGKSPPQSNSQVPAKSETKSNPTSAEPPATNAWAKGKPADLRSSESAWNNLPPKEERGGFPGEGRGGSSRGGRGRGTPTRGRGGKQKVPREKPIPKSIDEMPKFEEKEKKVWTDANKFAGLISDEDVENED</sequence>
<dbReference type="AlphaFoldDB" id="A0A8W8MZQ2"/>
<dbReference type="Gene3D" id="3.30.70.330">
    <property type="match status" value="1"/>
</dbReference>
<dbReference type="EnsemblMetazoa" id="G4656.6">
    <property type="protein sequence ID" value="G4656.6:cds"/>
    <property type="gene ID" value="G4656"/>
</dbReference>
<accession>A0A8W8MZQ2</accession>
<dbReference type="InterPro" id="IPR012677">
    <property type="entry name" value="Nucleotide-bd_a/b_plait_sf"/>
</dbReference>